<proteinExistence type="predicted"/>
<evidence type="ECO:0000313" key="3">
    <source>
        <dbReference type="Proteomes" id="UP000265520"/>
    </source>
</evidence>
<keyword evidence="3" id="KW-1185">Reference proteome</keyword>
<organism evidence="2 3">
    <name type="scientific">Trifolium medium</name>
    <dbReference type="NCBI Taxonomy" id="97028"/>
    <lineage>
        <taxon>Eukaryota</taxon>
        <taxon>Viridiplantae</taxon>
        <taxon>Streptophyta</taxon>
        <taxon>Embryophyta</taxon>
        <taxon>Tracheophyta</taxon>
        <taxon>Spermatophyta</taxon>
        <taxon>Magnoliopsida</taxon>
        <taxon>eudicotyledons</taxon>
        <taxon>Gunneridae</taxon>
        <taxon>Pentapetalae</taxon>
        <taxon>rosids</taxon>
        <taxon>fabids</taxon>
        <taxon>Fabales</taxon>
        <taxon>Fabaceae</taxon>
        <taxon>Papilionoideae</taxon>
        <taxon>50 kb inversion clade</taxon>
        <taxon>NPAAA clade</taxon>
        <taxon>Hologalegina</taxon>
        <taxon>IRL clade</taxon>
        <taxon>Trifolieae</taxon>
        <taxon>Trifolium</taxon>
    </lineage>
</organism>
<dbReference type="AlphaFoldDB" id="A0A392SX23"/>
<comment type="caution">
    <text evidence="2">The sequence shown here is derived from an EMBL/GenBank/DDBJ whole genome shotgun (WGS) entry which is preliminary data.</text>
</comment>
<protein>
    <submittedName>
        <fullName evidence="2">Uncharacterized protein</fullName>
    </submittedName>
</protein>
<evidence type="ECO:0000256" key="1">
    <source>
        <dbReference type="SAM" id="MobiDB-lite"/>
    </source>
</evidence>
<accession>A0A392SX23</accession>
<sequence>ISHPYMRPLPPGDPPRGKAPLPEA</sequence>
<evidence type="ECO:0000313" key="2">
    <source>
        <dbReference type="EMBL" id="MCI52605.1"/>
    </source>
</evidence>
<dbReference type="Proteomes" id="UP000265520">
    <property type="component" value="Unassembled WGS sequence"/>
</dbReference>
<dbReference type="EMBL" id="LXQA010449802">
    <property type="protein sequence ID" value="MCI52605.1"/>
    <property type="molecule type" value="Genomic_DNA"/>
</dbReference>
<feature type="region of interest" description="Disordered" evidence="1">
    <location>
        <begin position="1"/>
        <end position="24"/>
    </location>
</feature>
<name>A0A392SX23_9FABA</name>
<reference evidence="2 3" key="1">
    <citation type="journal article" date="2018" name="Front. Plant Sci.">
        <title>Red Clover (Trifolium pratense) and Zigzag Clover (T. medium) - A Picture of Genomic Similarities and Differences.</title>
        <authorList>
            <person name="Dluhosova J."/>
            <person name="Istvanek J."/>
            <person name="Nedelnik J."/>
            <person name="Repkova J."/>
        </authorList>
    </citation>
    <scope>NUCLEOTIDE SEQUENCE [LARGE SCALE GENOMIC DNA]</scope>
    <source>
        <strain evidence="3">cv. 10/8</strain>
        <tissue evidence="2">Leaf</tissue>
    </source>
</reference>
<feature type="non-terminal residue" evidence="2">
    <location>
        <position position="1"/>
    </location>
</feature>